<evidence type="ECO:0000313" key="4">
    <source>
        <dbReference type="Proteomes" id="UP001501725"/>
    </source>
</evidence>
<organism evidence="3 4">
    <name type="scientific">Flaviaesturariibacter amylovorans</name>
    <dbReference type="NCBI Taxonomy" id="1084520"/>
    <lineage>
        <taxon>Bacteria</taxon>
        <taxon>Pseudomonadati</taxon>
        <taxon>Bacteroidota</taxon>
        <taxon>Chitinophagia</taxon>
        <taxon>Chitinophagales</taxon>
        <taxon>Chitinophagaceae</taxon>
        <taxon>Flaviaestuariibacter</taxon>
    </lineage>
</organism>
<evidence type="ECO:0000313" key="3">
    <source>
        <dbReference type="EMBL" id="GAA4343003.1"/>
    </source>
</evidence>
<accession>A0ABP8HR16</accession>
<dbReference type="EMBL" id="BAABGY010000016">
    <property type="protein sequence ID" value="GAA4343003.1"/>
    <property type="molecule type" value="Genomic_DNA"/>
</dbReference>
<evidence type="ECO:0000256" key="2">
    <source>
        <dbReference type="SAM" id="SignalP"/>
    </source>
</evidence>
<dbReference type="Proteomes" id="UP001501725">
    <property type="component" value="Unassembled WGS sequence"/>
</dbReference>
<evidence type="ECO:0008006" key="5">
    <source>
        <dbReference type="Google" id="ProtNLM"/>
    </source>
</evidence>
<gene>
    <name evidence="3" type="ORF">GCM10023184_42890</name>
</gene>
<feature type="compositionally biased region" description="Basic and acidic residues" evidence="1">
    <location>
        <begin position="77"/>
        <end position="109"/>
    </location>
</feature>
<feature type="chain" id="PRO_5046461915" description="DUF4398 domain-containing protein" evidence="2">
    <location>
        <begin position="38"/>
        <end position="170"/>
    </location>
</feature>
<proteinExistence type="predicted"/>
<feature type="compositionally biased region" description="Basic and acidic residues" evidence="1">
    <location>
        <begin position="117"/>
        <end position="136"/>
    </location>
</feature>
<evidence type="ECO:0000256" key="1">
    <source>
        <dbReference type="SAM" id="MobiDB-lite"/>
    </source>
</evidence>
<reference evidence="4" key="1">
    <citation type="journal article" date="2019" name="Int. J. Syst. Evol. Microbiol.">
        <title>The Global Catalogue of Microorganisms (GCM) 10K type strain sequencing project: providing services to taxonomists for standard genome sequencing and annotation.</title>
        <authorList>
            <consortium name="The Broad Institute Genomics Platform"/>
            <consortium name="The Broad Institute Genome Sequencing Center for Infectious Disease"/>
            <person name="Wu L."/>
            <person name="Ma J."/>
        </authorList>
    </citation>
    <scope>NUCLEOTIDE SEQUENCE [LARGE SCALE GENOMIC DNA]</scope>
    <source>
        <strain evidence="4">JCM 17919</strain>
    </source>
</reference>
<keyword evidence="4" id="KW-1185">Reference proteome</keyword>
<keyword evidence="2" id="KW-0732">Signal</keyword>
<feature type="signal peptide" evidence="2">
    <location>
        <begin position="1"/>
        <end position="37"/>
    </location>
</feature>
<feature type="region of interest" description="Disordered" evidence="1">
    <location>
        <begin position="77"/>
        <end position="136"/>
    </location>
</feature>
<sequence>MILSVKDRSPVIPDTMNKTIYTTIFCLLMLAALPAGAQKYDAADSVKLNKEIVEVSNDISSLTARLAIAQNNLPGVREKAREEELDAQKAAEKSSERAARASSGDVKDARRAKKEARRAYREAKDARKAHEEIGDQEKKIASLQAELAKKQARLEQLNARRAAQAAPAGQ</sequence>
<protein>
    <recommendedName>
        <fullName evidence="5">DUF4398 domain-containing protein</fullName>
    </recommendedName>
</protein>
<comment type="caution">
    <text evidence="3">The sequence shown here is derived from an EMBL/GenBank/DDBJ whole genome shotgun (WGS) entry which is preliminary data.</text>
</comment>
<name>A0ABP8HR16_9BACT</name>